<keyword evidence="3" id="KW-0597">Phosphoprotein</keyword>
<dbReference type="Pfam" id="PF02518">
    <property type="entry name" value="HATPase_c"/>
    <property type="match status" value="1"/>
</dbReference>
<dbReference type="SMART" id="SM00304">
    <property type="entry name" value="HAMP"/>
    <property type="match status" value="1"/>
</dbReference>
<evidence type="ECO:0000259" key="8">
    <source>
        <dbReference type="PROSITE" id="PS50885"/>
    </source>
</evidence>
<keyword evidence="7" id="KW-0812">Transmembrane</keyword>
<dbReference type="SUPFAM" id="SSF55874">
    <property type="entry name" value="ATPase domain of HSP90 chaperone/DNA topoisomerase II/histidine kinase"/>
    <property type="match status" value="1"/>
</dbReference>
<feature type="transmembrane region" description="Helical" evidence="7">
    <location>
        <begin position="288"/>
        <end position="308"/>
    </location>
</feature>
<dbReference type="KEGG" id="cchl:FPL14_22410"/>
<dbReference type="Proteomes" id="UP000515679">
    <property type="component" value="Chromosome"/>
</dbReference>
<evidence type="ECO:0000256" key="6">
    <source>
        <dbReference type="ARBA" id="ARBA00023136"/>
    </source>
</evidence>
<dbReference type="AlphaFoldDB" id="A0A7G5C338"/>
<feature type="domain" description="HAMP" evidence="8">
    <location>
        <begin position="309"/>
        <end position="361"/>
    </location>
</feature>
<protein>
    <submittedName>
        <fullName evidence="9">HAMP domain-containing protein</fullName>
    </submittedName>
</protein>
<keyword evidence="5" id="KW-0418">Kinase</keyword>
<keyword evidence="6 7" id="KW-0472">Membrane</keyword>
<dbReference type="PROSITE" id="PS50885">
    <property type="entry name" value="HAMP"/>
    <property type="match status" value="1"/>
</dbReference>
<dbReference type="SUPFAM" id="SSF158472">
    <property type="entry name" value="HAMP domain-like"/>
    <property type="match status" value="1"/>
</dbReference>
<dbReference type="Gene3D" id="1.10.287.130">
    <property type="match status" value="1"/>
</dbReference>
<evidence type="ECO:0000256" key="7">
    <source>
        <dbReference type="SAM" id="Phobius"/>
    </source>
</evidence>
<dbReference type="Gene3D" id="3.30.565.10">
    <property type="entry name" value="Histidine kinase-like ATPase, C-terminal domain"/>
    <property type="match status" value="1"/>
</dbReference>
<evidence type="ECO:0000256" key="5">
    <source>
        <dbReference type="ARBA" id="ARBA00022777"/>
    </source>
</evidence>
<dbReference type="InterPro" id="IPR036890">
    <property type="entry name" value="HATPase_C_sf"/>
</dbReference>
<name>A0A7G5C338_9BACL</name>
<reference evidence="9 10" key="1">
    <citation type="submission" date="2019-07" db="EMBL/GenBank/DDBJ databases">
        <authorList>
            <person name="Kim J.K."/>
            <person name="Cheong H.-M."/>
            <person name="Choi Y."/>
            <person name="Hwang K.J."/>
            <person name="Lee S."/>
            <person name="Choi C."/>
        </authorList>
    </citation>
    <scope>NUCLEOTIDE SEQUENCE [LARGE SCALE GENOMIC DNA]</scope>
    <source>
        <strain evidence="9 10">KS 22</strain>
    </source>
</reference>
<dbReference type="Gene3D" id="3.30.450.20">
    <property type="entry name" value="PAS domain"/>
    <property type="match status" value="1"/>
</dbReference>
<dbReference type="EMBL" id="CP041969">
    <property type="protein sequence ID" value="QMV43622.1"/>
    <property type="molecule type" value="Genomic_DNA"/>
</dbReference>
<dbReference type="PANTHER" id="PTHR34220">
    <property type="entry name" value="SENSOR HISTIDINE KINASE YPDA"/>
    <property type="match status" value="1"/>
</dbReference>
<sequence length="582" mass="66731">MTIRYSLFAKILVLILLLLVPVILLIGYSHQVSVKVIESELQHTNQRQLSFLLHQMDTSIKQLEQLAVILNRDPSVRDLPNLPYKDNLLDRVKTKAAVLEKLTLQSLSSNWSNEFVVYSPTAKQRIGIQSSIPYEESYFPDNLSSYWRIEAQASAAGKETRVFKRFIVDNLLPVADISKSKLILEVLFDADNIADLLSNYQEGGRGSPFLYHPNERPIYGKQPDSKATEGLIAWLDKQNLEQEAAFRIKLNGRGYQVYYSESKTMDWYLVDFLPVEDVVTPIYKSRNLFFIAIGVLLATSFAALALLYRNIQIPVRQLVRGFKEIRDGRFSARVPLGSSPEFVYMQRGFNEMAKEIQLLVESVYEEKIRSKDARLKQLQAQVNPHFLYNCLAYITSMNELENREAVASMAHNLGDYYRFTTRSDKEITTLREELSIVTNYLNIQHMRMPRLTFTIDIPDAMNNLVVPRLSLQPIIENAVVHGIELKPGEAMIRIMCCTEEERCSIIVDDNGIGLTEEQMLDMDKRVGSPSESELGYGLWNTCHRFQLMFGQSSEIRFEPSPLGGLRVQLLWNVEPFKREEGC</sequence>
<dbReference type="InterPro" id="IPR003660">
    <property type="entry name" value="HAMP_dom"/>
</dbReference>
<dbReference type="RefSeq" id="WP_182299859.1">
    <property type="nucleotide sequence ID" value="NZ_CP041969.1"/>
</dbReference>
<feature type="transmembrane region" description="Helical" evidence="7">
    <location>
        <begin position="7"/>
        <end position="28"/>
    </location>
</feature>
<dbReference type="PANTHER" id="PTHR34220:SF7">
    <property type="entry name" value="SENSOR HISTIDINE KINASE YPDA"/>
    <property type="match status" value="1"/>
</dbReference>
<gene>
    <name evidence="9" type="ORF">FPL14_22410</name>
</gene>
<dbReference type="Pfam" id="PF00672">
    <property type="entry name" value="HAMP"/>
    <property type="match status" value="1"/>
</dbReference>
<organism evidence="9 10">
    <name type="scientific">Cohnella cholangitidis</name>
    <dbReference type="NCBI Taxonomy" id="2598458"/>
    <lineage>
        <taxon>Bacteria</taxon>
        <taxon>Bacillati</taxon>
        <taxon>Bacillota</taxon>
        <taxon>Bacilli</taxon>
        <taxon>Bacillales</taxon>
        <taxon>Paenibacillaceae</taxon>
        <taxon>Cohnella</taxon>
    </lineage>
</organism>
<proteinExistence type="predicted"/>
<keyword evidence="10" id="KW-1185">Reference proteome</keyword>
<accession>A0A7G5C338</accession>
<comment type="subcellular location">
    <subcellularLocation>
        <location evidence="1">Cell membrane</location>
        <topology evidence="1">Multi-pass membrane protein</topology>
    </subcellularLocation>
</comment>
<keyword evidence="2" id="KW-1003">Cell membrane</keyword>
<dbReference type="Pfam" id="PF06580">
    <property type="entry name" value="His_kinase"/>
    <property type="match status" value="1"/>
</dbReference>
<dbReference type="InterPro" id="IPR050640">
    <property type="entry name" value="Bact_2-comp_sensor_kinase"/>
</dbReference>
<evidence type="ECO:0000256" key="3">
    <source>
        <dbReference type="ARBA" id="ARBA00022553"/>
    </source>
</evidence>
<evidence type="ECO:0000313" key="10">
    <source>
        <dbReference type="Proteomes" id="UP000515679"/>
    </source>
</evidence>
<evidence type="ECO:0000256" key="1">
    <source>
        <dbReference type="ARBA" id="ARBA00004651"/>
    </source>
</evidence>
<dbReference type="GO" id="GO:0000155">
    <property type="term" value="F:phosphorelay sensor kinase activity"/>
    <property type="evidence" value="ECO:0007669"/>
    <property type="project" value="InterPro"/>
</dbReference>
<evidence type="ECO:0000256" key="2">
    <source>
        <dbReference type="ARBA" id="ARBA00022475"/>
    </source>
</evidence>
<dbReference type="CDD" id="cd06225">
    <property type="entry name" value="HAMP"/>
    <property type="match status" value="1"/>
</dbReference>
<dbReference type="GO" id="GO:0005886">
    <property type="term" value="C:plasma membrane"/>
    <property type="evidence" value="ECO:0007669"/>
    <property type="project" value="UniProtKB-SubCell"/>
</dbReference>
<evidence type="ECO:0000313" key="9">
    <source>
        <dbReference type="EMBL" id="QMV43622.1"/>
    </source>
</evidence>
<evidence type="ECO:0000256" key="4">
    <source>
        <dbReference type="ARBA" id="ARBA00022679"/>
    </source>
</evidence>
<keyword evidence="7" id="KW-1133">Transmembrane helix</keyword>
<dbReference type="InterPro" id="IPR003594">
    <property type="entry name" value="HATPase_dom"/>
</dbReference>
<dbReference type="InterPro" id="IPR010559">
    <property type="entry name" value="Sig_transdc_His_kin_internal"/>
</dbReference>
<keyword evidence="4" id="KW-0808">Transferase</keyword>